<sequence length="143" mass="15485">MNTLRGHVLLDPGEADYLARALALLQQMLRENRCTPTPRLETVARQLARCAETGSAAAPNGSTDCRCGASHKDTGHHHDYAWLNTAEAAKVLGTGERNVRDLAARGSIPARRAGERGRWLIDAGAVVERAEHKAERKAARRAG</sequence>
<proteinExistence type="predicted"/>
<dbReference type="InterPro" id="IPR041657">
    <property type="entry name" value="HTH_17"/>
</dbReference>
<protein>
    <recommendedName>
        <fullName evidence="1">Helix-turn-helix domain-containing protein</fullName>
    </recommendedName>
</protein>
<organism evidence="2 3">
    <name type="scientific">Mycobacterium gallinarum</name>
    <dbReference type="NCBI Taxonomy" id="39689"/>
    <lineage>
        <taxon>Bacteria</taxon>
        <taxon>Bacillati</taxon>
        <taxon>Actinomycetota</taxon>
        <taxon>Actinomycetes</taxon>
        <taxon>Mycobacteriales</taxon>
        <taxon>Mycobacteriaceae</taxon>
        <taxon>Mycobacterium</taxon>
    </lineage>
</organism>
<gene>
    <name evidence="2" type="ORF">MGALJ_48510</name>
</gene>
<evidence type="ECO:0000259" key="1">
    <source>
        <dbReference type="Pfam" id="PF12728"/>
    </source>
</evidence>
<dbReference type="Proteomes" id="UP000465785">
    <property type="component" value="Chromosome"/>
</dbReference>
<accession>A0A9W4B785</accession>
<feature type="domain" description="Helix-turn-helix" evidence="1">
    <location>
        <begin position="82"/>
        <end position="131"/>
    </location>
</feature>
<name>A0A9W4B785_9MYCO</name>
<dbReference type="RefSeq" id="WP_163733940.1">
    <property type="nucleotide sequence ID" value="NZ_AP022601.1"/>
</dbReference>
<evidence type="ECO:0000313" key="2">
    <source>
        <dbReference type="EMBL" id="BBY95182.1"/>
    </source>
</evidence>
<dbReference type="Pfam" id="PF12728">
    <property type="entry name" value="HTH_17"/>
    <property type="match status" value="1"/>
</dbReference>
<evidence type="ECO:0000313" key="3">
    <source>
        <dbReference type="Proteomes" id="UP000465785"/>
    </source>
</evidence>
<dbReference type="EMBL" id="AP022601">
    <property type="protein sequence ID" value="BBY95182.1"/>
    <property type="molecule type" value="Genomic_DNA"/>
</dbReference>
<keyword evidence="3" id="KW-1185">Reference proteome</keyword>
<dbReference type="AlphaFoldDB" id="A0A9W4B785"/>
<reference evidence="2 3" key="1">
    <citation type="journal article" date="2019" name="Emerg. Microbes Infect.">
        <title>Comprehensive subspecies identification of 175 nontuberculous mycobacteria species based on 7547 genomic profiles.</title>
        <authorList>
            <person name="Matsumoto Y."/>
            <person name="Kinjo T."/>
            <person name="Motooka D."/>
            <person name="Nabeya D."/>
            <person name="Jung N."/>
            <person name="Uechi K."/>
            <person name="Horii T."/>
            <person name="Iida T."/>
            <person name="Fujita J."/>
            <person name="Nakamura S."/>
        </authorList>
    </citation>
    <scope>NUCLEOTIDE SEQUENCE [LARGE SCALE GENOMIC DNA]</scope>
    <source>
        <strain evidence="2 3">JCM 6399</strain>
    </source>
</reference>
<dbReference type="KEGG" id="mgau:MGALJ_48510"/>